<dbReference type="Pfam" id="PF25944">
    <property type="entry name" value="Beta-barrel_RND"/>
    <property type="match status" value="1"/>
</dbReference>
<gene>
    <name evidence="9" type="ORF">EPA99_05000</name>
</gene>
<evidence type="ECO:0000256" key="4">
    <source>
        <dbReference type="SAM" id="SignalP"/>
    </source>
</evidence>
<dbReference type="GO" id="GO:0005886">
    <property type="term" value="C:plasma membrane"/>
    <property type="evidence" value="ECO:0007669"/>
    <property type="project" value="UniProtKB-SubCell"/>
</dbReference>
<dbReference type="Pfam" id="PF25876">
    <property type="entry name" value="HH_MFP_RND"/>
    <property type="match status" value="1"/>
</dbReference>
<dbReference type="GO" id="GO:0046677">
    <property type="term" value="P:response to antibiotic"/>
    <property type="evidence" value="ECO:0007669"/>
    <property type="project" value="TreeGrafter"/>
</dbReference>
<evidence type="ECO:0000256" key="1">
    <source>
        <dbReference type="ARBA" id="ARBA00004519"/>
    </source>
</evidence>
<dbReference type="SUPFAM" id="SSF111369">
    <property type="entry name" value="HlyD-like secretion proteins"/>
    <property type="match status" value="1"/>
</dbReference>
<comment type="similarity">
    <text evidence="2">Belongs to the membrane fusion protein (MFP) (TC 8.A.1) family.</text>
</comment>
<dbReference type="GO" id="GO:0022857">
    <property type="term" value="F:transmembrane transporter activity"/>
    <property type="evidence" value="ECO:0007669"/>
    <property type="project" value="InterPro"/>
</dbReference>
<dbReference type="InterPro" id="IPR058627">
    <property type="entry name" value="MdtA-like_C"/>
</dbReference>
<dbReference type="AlphaFoldDB" id="A0A4Q1JZZ5"/>
<feature type="signal peptide" evidence="4">
    <location>
        <begin position="1"/>
        <end position="19"/>
    </location>
</feature>
<dbReference type="Gene3D" id="2.40.30.170">
    <property type="match status" value="1"/>
</dbReference>
<feature type="compositionally biased region" description="Low complexity" evidence="3">
    <location>
        <begin position="376"/>
        <end position="409"/>
    </location>
</feature>
<dbReference type="Pfam" id="PF25967">
    <property type="entry name" value="RND-MFP_C"/>
    <property type="match status" value="1"/>
</dbReference>
<feature type="domain" description="Multidrug resistance protein MdtA-like alpha-helical hairpin" evidence="5">
    <location>
        <begin position="100"/>
        <end position="169"/>
    </location>
</feature>
<evidence type="ECO:0000256" key="2">
    <source>
        <dbReference type="ARBA" id="ARBA00009477"/>
    </source>
</evidence>
<proteinExistence type="inferred from homology"/>
<evidence type="ECO:0000313" key="9">
    <source>
        <dbReference type="EMBL" id="RXR07277.1"/>
    </source>
</evidence>
<protein>
    <submittedName>
        <fullName evidence="9">Efflux RND transporter periplasmic adaptor subunit</fullName>
    </submittedName>
</protein>
<dbReference type="Gene3D" id="2.40.420.20">
    <property type="match status" value="1"/>
</dbReference>
<comment type="subcellular location">
    <subcellularLocation>
        <location evidence="1">Cell inner membrane</location>
        <topology evidence="1">Lipid-anchor</topology>
    </subcellularLocation>
</comment>
<feature type="chain" id="PRO_5020722772" evidence="4">
    <location>
        <begin position="20"/>
        <end position="426"/>
    </location>
</feature>
<comment type="caution">
    <text evidence="9">The sequence shown here is derived from an EMBL/GenBank/DDBJ whole genome shotgun (WGS) entry which is preliminary data.</text>
</comment>
<sequence length="426" mass="44640">MTTHLRSLTLASAVLVALAACGKQEQQPQMPPPEVGVITAQPQTVPLVRDLVGRLTPYRSADVRARVPGWVLKRTYKEGTQVKQGDVLFQLDPAPMQAELRQAQGQLASAEATAKNAKVVAERARSLAPQQYVSRADIDQAEANERSAAAAVQQARGAVENARINLSFTSVIAPISGRAGQQRVTEGALVGQGETTLLTTVDQTDPLYVNFQMSAEELQSLRAAQGAGGVSLSDTQDASVKVIMQNGKAYPQAGTLDFSDVVVDQATGAISLRATVPNPETVLLPGTFVTVEANLGTRSNVFLIPQAAIQRDTNGAYALVVGADNKVVRKEVQIENRALDGKWIVTGGLAAGDKVIGAGLQKTKEGGEVKPIPYEQALAQQQQQQQGKAPAGAAPGGAAKPAQGQAAPQGERKDEPSQAPASGQAQ</sequence>
<evidence type="ECO:0000256" key="3">
    <source>
        <dbReference type="SAM" id="MobiDB-lite"/>
    </source>
</evidence>
<feature type="domain" description="Multidrug resistance protein MdtA-like C-terminal permuted SH3" evidence="8">
    <location>
        <begin position="300"/>
        <end position="362"/>
    </location>
</feature>
<dbReference type="OrthoDB" id="9816569at2"/>
<feature type="region of interest" description="Disordered" evidence="3">
    <location>
        <begin position="371"/>
        <end position="426"/>
    </location>
</feature>
<evidence type="ECO:0000259" key="5">
    <source>
        <dbReference type="Pfam" id="PF25876"/>
    </source>
</evidence>
<feature type="domain" description="Multidrug resistance protein MdtA-like barrel-sandwich hybrid" evidence="6">
    <location>
        <begin position="59"/>
        <end position="201"/>
    </location>
</feature>
<accession>A0A4Q1JZZ5</accession>
<dbReference type="Proteomes" id="UP000289784">
    <property type="component" value="Unassembled WGS sequence"/>
</dbReference>
<keyword evidence="4" id="KW-0732">Signal</keyword>
<dbReference type="InterPro" id="IPR058625">
    <property type="entry name" value="MdtA-like_BSH"/>
</dbReference>
<evidence type="ECO:0000259" key="8">
    <source>
        <dbReference type="Pfam" id="PF25967"/>
    </source>
</evidence>
<dbReference type="Gene3D" id="1.10.287.470">
    <property type="entry name" value="Helix hairpin bin"/>
    <property type="match status" value="1"/>
</dbReference>
<dbReference type="PANTHER" id="PTHR30158:SF3">
    <property type="entry name" value="MULTIDRUG EFFLUX PUMP SUBUNIT ACRA-RELATED"/>
    <property type="match status" value="1"/>
</dbReference>
<reference evidence="9 10" key="1">
    <citation type="submission" date="2019-01" db="EMBL/GenBank/DDBJ databases">
        <title>Pseudoxanthomonas composti sp. nov., isolated from compost.</title>
        <authorList>
            <person name="Yang G."/>
        </authorList>
    </citation>
    <scope>NUCLEOTIDE SEQUENCE [LARGE SCALE GENOMIC DNA]</scope>
    <source>
        <strain evidence="9 10">GSS15</strain>
    </source>
</reference>
<dbReference type="FunFam" id="2.40.420.20:FF:000001">
    <property type="entry name" value="Efflux RND transporter periplasmic adaptor subunit"/>
    <property type="match status" value="1"/>
</dbReference>
<evidence type="ECO:0000259" key="7">
    <source>
        <dbReference type="Pfam" id="PF25944"/>
    </source>
</evidence>
<dbReference type="PANTHER" id="PTHR30158">
    <property type="entry name" value="ACRA/E-RELATED COMPONENT OF DRUG EFFLUX TRANSPORTER"/>
    <property type="match status" value="1"/>
</dbReference>
<dbReference type="Pfam" id="PF25917">
    <property type="entry name" value="BSH_RND"/>
    <property type="match status" value="1"/>
</dbReference>
<evidence type="ECO:0000313" key="10">
    <source>
        <dbReference type="Proteomes" id="UP000289784"/>
    </source>
</evidence>
<dbReference type="Gene3D" id="2.40.50.100">
    <property type="match status" value="1"/>
</dbReference>
<dbReference type="InterPro" id="IPR058626">
    <property type="entry name" value="MdtA-like_b-barrel"/>
</dbReference>
<dbReference type="InterPro" id="IPR006143">
    <property type="entry name" value="RND_pump_MFP"/>
</dbReference>
<organism evidence="9 10">
    <name type="scientific">Pseudoxanthomonas composti</name>
    <dbReference type="NCBI Taxonomy" id="2137479"/>
    <lineage>
        <taxon>Bacteria</taxon>
        <taxon>Pseudomonadati</taxon>
        <taxon>Pseudomonadota</taxon>
        <taxon>Gammaproteobacteria</taxon>
        <taxon>Lysobacterales</taxon>
        <taxon>Lysobacteraceae</taxon>
        <taxon>Pseudoxanthomonas</taxon>
    </lineage>
</organism>
<dbReference type="RefSeq" id="WP_129470092.1">
    <property type="nucleotide sequence ID" value="NZ_SAWZ01000002.1"/>
</dbReference>
<dbReference type="NCBIfam" id="TIGR01730">
    <property type="entry name" value="RND_mfp"/>
    <property type="match status" value="1"/>
</dbReference>
<dbReference type="InterPro" id="IPR058624">
    <property type="entry name" value="MdtA-like_HH"/>
</dbReference>
<keyword evidence="10" id="KW-1185">Reference proteome</keyword>
<dbReference type="PROSITE" id="PS51257">
    <property type="entry name" value="PROKAR_LIPOPROTEIN"/>
    <property type="match status" value="1"/>
</dbReference>
<feature type="domain" description="Multidrug resistance protein MdtA-like beta-barrel" evidence="7">
    <location>
        <begin position="206"/>
        <end position="296"/>
    </location>
</feature>
<name>A0A4Q1JZZ5_9GAMM</name>
<dbReference type="EMBL" id="SAWZ01000002">
    <property type="protein sequence ID" value="RXR07277.1"/>
    <property type="molecule type" value="Genomic_DNA"/>
</dbReference>
<evidence type="ECO:0000259" key="6">
    <source>
        <dbReference type="Pfam" id="PF25917"/>
    </source>
</evidence>